<dbReference type="EMBL" id="KY030942">
    <property type="protein sequence ID" value="ATU82693.1"/>
    <property type="molecule type" value="mRNA"/>
</dbReference>
<sequence>MKLLISVLFVVVAIVQHGVQAAPKPFFSSIISGGANFIKNQVEKGTDAFGKAMTLGNDVAQLGSNLASKASFMGSSIGKIGLSSLTTLGDQALNEGVDVAGKGLDFLKTVTGNIPILGTKVQIGADLGKLGLNLGHAAGKNVLDMVNSVGTGSLSAVNTAAQITTGGVGNVAGLGFGLSKKGAEAGANIITSTIDKGVNSLLGKPATAVN</sequence>
<reference evidence="2" key="1">
    <citation type="submission" date="2016-10" db="EMBL/GenBank/DDBJ databases">
        <title>The assassin bug Pristhesancus plagipennis produces two different types of venom.</title>
        <authorList>
            <person name="Walker A.A."/>
            <person name="Herzig V."/>
            <person name="Jin J."/>
            <person name="Fry B.G."/>
            <person name="King G.F."/>
        </authorList>
    </citation>
    <scope>NUCLEOTIDE SEQUENCE</scope>
</reference>
<name>A0A2K8JNW1_PRIPG</name>
<evidence type="ECO:0000256" key="1">
    <source>
        <dbReference type="SAM" id="SignalP"/>
    </source>
</evidence>
<evidence type="ECO:0000313" key="2">
    <source>
        <dbReference type="EMBL" id="ATU82693.1"/>
    </source>
</evidence>
<feature type="chain" id="PRO_5014681498" evidence="1">
    <location>
        <begin position="22"/>
        <end position="210"/>
    </location>
</feature>
<feature type="signal peptide" evidence="1">
    <location>
        <begin position="1"/>
        <end position="21"/>
    </location>
</feature>
<proteinExistence type="evidence at transcript level"/>
<accession>A0A2K8JNW1</accession>
<organism evidence="2">
    <name type="scientific">Pristhesancus plagipennis</name>
    <name type="common">Common assassin bug</name>
    <dbReference type="NCBI Taxonomy" id="1955184"/>
    <lineage>
        <taxon>Eukaryota</taxon>
        <taxon>Metazoa</taxon>
        <taxon>Ecdysozoa</taxon>
        <taxon>Arthropoda</taxon>
        <taxon>Hexapoda</taxon>
        <taxon>Insecta</taxon>
        <taxon>Pterygota</taxon>
        <taxon>Neoptera</taxon>
        <taxon>Paraneoptera</taxon>
        <taxon>Hemiptera</taxon>
        <taxon>Heteroptera</taxon>
        <taxon>Panheteroptera</taxon>
        <taxon>Cimicomorpha</taxon>
        <taxon>Reduviidae</taxon>
        <taxon>Harpactorinae</taxon>
        <taxon>Harpactorini</taxon>
        <taxon>Pristhesancus</taxon>
    </lineage>
</organism>
<keyword evidence="1" id="KW-0732">Signal</keyword>
<dbReference type="AlphaFoldDB" id="A0A2K8JNW1"/>
<protein>
    <submittedName>
        <fullName evidence="2">Venom hemolysin-like protein 8</fullName>
    </submittedName>
</protein>